<dbReference type="Proteomes" id="UP000051952">
    <property type="component" value="Unassembled WGS sequence"/>
</dbReference>
<keyword evidence="2" id="KW-1185">Reference proteome</keyword>
<sequence length="102" mass="11702">MHLNGFHERVGQFSHHAPKIASMMWDSFIAASFSEPHKTLLQFSIRGAHSAFFCPNEYITTVQYIVPESTFFSLSLQHANPRSIVLHIVSRRLCTLPNRTLF</sequence>
<evidence type="ECO:0000313" key="1">
    <source>
        <dbReference type="EMBL" id="CUG06040.1"/>
    </source>
</evidence>
<dbReference type="AlphaFoldDB" id="A0A0S4J2A4"/>
<evidence type="ECO:0000313" key="2">
    <source>
        <dbReference type="Proteomes" id="UP000051952"/>
    </source>
</evidence>
<protein>
    <submittedName>
        <fullName evidence="1">Uncharacterized protein</fullName>
    </submittedName>
</protein>
<reference evidence="2" key="1">
    <citation type="submission" date="2015-09" db="EMBL/GenBank/DDBJ databases">
        <authorList>
            <consortium name="Pathogen Informatics"/>
        </authorList>
    </citation>
    <scope>NUCLEOTIDE SEQUENCE [LARGE SCALE GENOMIC DNA]</scope>
    <source>
        <strain evidence="2">Lake Konstanz</strain>
    </source>
</reference>
<name>A0A0S4J2A4_BODSA</name>
<dbReference type="EMBL" id="CYKH01000552">
    <property type="protein sequence ID" value="CUG06040.1"/>
    <property type="molecule type" value="Genomic_DNA"/>
</dbReference>
<organism evidence="1 2">
    <name type="scientific">Bodo saltans</name>
    <name type="common">Flagellated protozoan</name>
    <dbReference type="NCBI Taxonomy" id="75058"/>
    <lineage>
        <taxon>Eukaryota</taxon>
        <taxon>Discoba</taxon>
        <taxon>Euglenozoa</taxon>
        <taxon>Kinetoplastea</taxon>
        <taxon>Metakinetoplastina</taxon>
        <taxon>Eubodonida</taxon>
        <taxon>Bodonidae</taxon>
        <taxon>Bodo</taxon>
    </lineage>
</organism>
<gene>
    <name evidence="1" type="ORF">BSAL_71525</name>
</gene>
<accession>A0A0S4J2A4</accession>
<proteinExistence type="predicted"/>
<dbReference type="VEuPathDB" id="TriTrypDB:BSAL_71525"/>